<comment type="caution">
    <text evidence="2">The sequence shown here is derived from an EMBL/GenBank/DDBJ whole genome shotgun (WGS) entry which is preliminary data.</text>
</comment>
<dbReference type="RefSeq" id="WP_344287769.1">
    <property type="nucleotide sequence ID" value="NZ_BAAAPF010000008.1"/>
</dbReference>
<sequence length="448" mass="48912">MTTSALHVFTGPTLPAARAHGLAPQAVLHPPAKHGDMLRLGAAEGDVVVLIDGLWHQAAPVRHKEILMLLDYGVTVLGAASMGALRAAELATYGMLGAGAIYHAFLDGGLQRDDEVAVLHTPDGIQTTEALVNLRTAVRRARRGRQLSEQEAAALEAVAADLPYTGRTWRAFARAAESAGLHGAFARLNVWRRAHPWSLKREDAEHALHKAAGLAAHRPGGGAWQNEAWRTSFTRYWASAYTPTSRDRPPLLALLRHQQLYDPDFPFRWRARVLAAVAGVRADTPGLETKAAAAAAQRGLHLQALTDAQRGFWLTDTEAHALEVTEQTARILVRSACWDGAWNVWPATVDEAVGLLDDDQATAETVTTCLRRNAAVARADPRHTIDRLDSRRIAQHLAARWNLPADADERARDAVTRDRGMRSFAAAVETARAFYLTERTKLTVTETC</sequence>
<feature type="domain" description="TfuA-like core" evidence="1">
    <location>
        <begin position="52"/>
        <end position="168"/>
    </location>
</feature>
<keyword evidence="3" id="KW-1185">Reference proteome</keyword>
<protein>
    <recommendedName>
        <fullName evidence="1">TfuA-like core domain-containing protein</fullName>
    </recommendedName>
</protein>
<evidence type="ECO:0000313" key="3">
    <source>
        <dbReference type="Proteomes" id="UP001500443"/>
    </source>
</evidence>
<evidence type="ECO:0000313" key="2">
    <source>
        <dbReference type="EMBL" id="GAA2110299.1"/>
    </source>
</evidence>
<evidence type="ECO:0000259" key="1">
    <source>
        <dbReference type="Pfam" id="PF07812"/>
    </source>
</evidence>
<accession>A0ABP5J3J5</accession>
<dbReference type="Proteomes" id="UP001500443">
    <property type="component" value="Unassembled WGS sequence"/>
</dbReference>
<reference evidence="3" key="1">
    <citation type="journal article" date="2019" name="Int. J. Syst. Evol. Microbiol.">
        <title>The Global Catalogue of Microorganisms (GCM) 10K type strain sequencing project: providing services to taxonomists for standard genome sequencing and annotation.</title>
        <authorList>
            <consortium name="The Broad Institute Genomics Platform"/>
            <consortium name="The Broad Institute Genome Sequencing Center for Infectious Disease"/>
            <person name="Wu L."/>
            <person name="Ma J."/>
        </authorList>
    </citation>
    <scope>NUCLEOTIDE SEQUENCE [LARGE SCALE GENOMIC DNA]</scope>
    <source>
        <strain evidence="3">JCM 15481</strain>
    </source>
</reference>
<dbReference type="InterPro" id="IPR012924">
    <property type="entry name" value="TfuA_core"/>
</dbReference>
<dbReference type="EMBL" id="BAAAPF010000008">
    <property type="protein sequence ID" value="GAA2110299.1"/>
    <property type="molecule type" value="Genomic_DNA"/>
</dbReference>
<name>A0ABP5J3J5_9ACTN</name>
<organism evidence="2 3">
    <name type="scientific">Streptomyces synnematoformans</name>
    <dbReference type="NCBI Taxonomy" id="415721"/>
    <lineage>
        <taxon>Bacteria</taxon>
        <taxon>Bacillati</taxon>
        <taxon>Actinomycetota</taxon>
        <taxon>Actinomycetes</taxon>
        <taxon>Kitasatosporales</taxon>
        <taxon>Streptomycetaceae</taxon>
        <taxon>Streptomyces</taxon>
    </lineage>
</organism>
<gene>
    <name evidence="2" type="ORF">GCM10009802_07240</name>
</gene>
<dbReference type="Pfam" id="PF07812">
    <property type="entry name" value="TfuA"/>
    <property type="match status" value="1"/>
</dbReference>
<proteinExistence type="predicted"/>